<dbReference type="SUPFAM" id="SSF49309">
    <property type="entry name" value="Transglutaminase, two C-terminal domains"/>
    <property type="match status" value="1"/>
</dbReference>
<sequence length="241" mass="26445">MRLKKSSSRNAWMIAQASEFVKAKFEEGILPACMFVLEKSCTPGSGWGNPINISRVVSDMVIANKDCGVLAGNWSNCYGDGTAPTSWCSSGQVNNDKVYWQKKSNGTFGVVHVEKDVVGHCISTKAVGSDQRIDITNLYKHPLGYSEKCTALETAVRHGSKRCAYPLPCAEDVVCEVSLKGDGPCVGKDAVLYINLKNKCSSHRSITFYSQAAAMYYTGVRKTFLKRDQTCIELKPSECEK</sequence>
<organism evidence="1 2">
    <name type="scientific">Onychostoma macrolepis</name>
    <dbReference type="NCBI Taxonomy" id="369639"/>
    <lineage>
        <taxon>Eukaryota</taxon>
        <taxon>Metazoa</taxon>
        <taxon>Chordata</taxon>
        <taxon>Craniata</taxon>
        <taxon>Vertebrata</taxon>
        <taxon>Euteleostomi</taxon>
        <taxon>Actinopterygii</taxon>
        <taxon>Neopterygii</taxon>
        <taxon>Teleostei</taxon>
        <taxon>Ostariophysi</taxon>
        <taxon>Cypriniformes</taxon>
        <taxon>Cyprinidae</taxon>
        <taxon>Acrossocheilinae</taxon>
        <taxon>Onychostoma</taxon>
    </lineage>
</organism>
<evidence type="ECO:0000313" key="1">
    <source>
        <dbReference type="EMBL" id="KAF4096385.1"/>
    </source>
</evidence>
<dbReference type="InterPro" id="IPR036238">
    <property type="entry name" value="Transglutaminase_C_sf"/>
</dbReference>
<dbReference type="PANTHER" id="PTHR11590:SF49">
    <property type="entry name" value="PROTEIN-GLUTAMINE GAMMA-GLUTAMYLTRANSFERASE K"/>
    <property type="match status" value="1"/>
</dbReference>
<dbReference type="InterPro" id="IPR013783">
    <property type="entry name" value="Ig-like_fold"/>
</dbReference>
<dbReference type="PANTHER" id="PTHR11590">
    <property type="entry name" value="PROTEIN-GLUTAMINE GAMMA-GLUTAMYLTRANSFERASE"/>
    <property type="match status" value="1"/>
</dbReference>
<dbReference type="Proteomes" id="UP000579812">
    <property type="component" value="Unassembled WGS sequence"/>
</dbReference>
<proteinExistence type="predicted"/>
<reference evidence="1 2" key="1">
    <citation type="submission" date="2020-04" db="EMBL/GenBank/DDBJ databases">
        <title>Chromosome-level genome assembly of a cyprinid fish Onychostoma macrolepis by integration of Nanopore Sequencing, Bionano and Hi-C technology.</title>
        <authorList>
            <person name="Wang D."/>
        </authorList>
    </citation>
    <scope>NUCLEOTIDE SEQUENCE [LARGE SCALE GENOMIC DNA]</scope>
    <source>
        <strain evidence="1">SWU-2019</strain>
        <tissue evidence="1">Muscle</tissue>
    </source>
</reference>
<dbReference type="Gene3D" id="3.90.260.10">
    <property type="entry name" value="Transglutaminase-like"/>
    <property type="match status" value="2"/>
</dbReference>
<gene>
    <name evidence="1" type="ORF">G5714_022354</name>
</gene>
<accession>A0A7J6BQ28</accession>
<protein>
    <submittedName>
        <fullName evidence="1">Uncharacterized protein</fullName>
    </submittedName>
</protein>
<dbReference type="AlphaFoldDB" id="A0A7J6BQ28"/>
<name>A0A7J6BQ28_9TELE</name>
<dbReference type="Gene3D" id="2.60.40.10">
    <property type="entry name" value="Immunoglobulins"/>
    <property type="match status" value="1"/>
</dbReference>
<dbReference type="InterPro" id="IPR050779">
    <property type="entry name" value="Transglutaminase"/>
</dbReference>
<dbReference type="InterPro" id="IPR036985">
    <property type="entry name" value="Transglutaminase-like_sf"/>
</dbReference>
<dbReference type="SUPFAM" id="SSF54001">
    <property type="entry name" value="Cysteine proteinases"/>
    <property type="match status" value="2"/>
</dbReference>
<comment type="caution">
    <text evidence="1">The sequence shown here is derived from an EMBL/GenBank/DDBJ whole genome shotgun (WGS) entry which is preliminary data.</text>
</comment>
<dbReference type="EMBL" id="JAAMOB010000023">
    <property type="protein sequence ID" value="KAF4096385.1"/>
    <property type="molecule type" value="Genomic_DNA"/>
</dbReference>
<dbReference type="InterPro" id="IPR038765">
    <property type="entry name" value="Papain-like_cys_pep_sf"/>
</dbReference>
<evidence type="ECO:0000313" key="2">
    <source>
        <dbReference type="Proteomes" id="UP000579812"/>
    </source>
</evidence>
<dbReference type="GO" id="GO:0003810">
    <property type="term" value="F:protein-glutamine gamma-glutamyltransferase activity"/>
    <property type="evidence" value="ECO:0007669"/>
    <property type="project" value="InterPro"/>
</dbReference>
<keyword evidence="2" id="KW-1185">Reference proteome</keyword>